<gene>
    <name evidence="1" type="ORF">RIMI_LOCUS21440541</name>
</gene>
<protein>
    <submittedName>
        <fullName evidence="1">Uncharacterized protein</fullName>
    </submittedName>
</protein>
<sequence length="214" mass="24002">MKLEFAELSLEIIQLVITEEEEKLEEEKRKGELCVFVEEFVRATPEYNSIEQEWKTLGHTMPSAALSQLVNALSLSGGCNDLKAKTLYLSGKCLRLLSFRIDPLHPSMYWNNRYLDERKTSETGGDNDAGWHDANVQPRSKQLDQLVKKAATLKTGRTLAQMYLAQSTEILLQTINVAVNNSLMDVVSSASLEICACLGQFDPFTAAMFLALHQ</sequence>
<dbReference type="EMBL" id="CAUEEQ010075475">
    <property type="protein sequence ID" value="CAJ0966590.1"/>
    <property type="molecule type" value="Genomic_DNA"/>
</dbReference>
<name>A0ABN9MMA1_9NEOB</name>
<comment type="caution">
    <text evidence="1">The sequence shown here is derived from an EMBL/GenBank/DDBJ whole genome shotgun (WGS) entry which is preliminary data.</text>
</comment>
<proteinExistence type="predicted"/>
<dbReference type="PANTHER" id="PTHR15977">
    <property type="entry name" value="CILIA- AND FLAGELLA-ASSOCIATED PROTEIN 46"/>
    <property type="match status" value="1"/>
</dbReference>
<dbReference type="PANTHER" id="PTHR15977:SF15">
    <property type="entry name" value="CILIA- AND FLAGELLA-ASSOCIATED PROTEIN 46"/>
    <property type="match status" value="1"/>
</dbReference>
<evidence type="ECO:0000313" key="2">
    <source>
        <dbReference type="Proteomes" id="UP001176940"/>
    </source>
</evidence>
<evidence type="ECO:0000313" key="1">
    <source>
        <dbReference type="EMBL" id="CAJ0966590.1"/>
    </source>
</evidence>
<keyword evidence="2" id="KW-1185">Reference proteome</keyword>
<accession>A0ABN9MMA1</accession>
<organism evidence="1 2">
    <name type="scientific">Ranitomeya imitator</name>
    <name type="common">mimic poison frog</name>
    <dbReference type="NCBI Taxonomy" id="111125"/>
    <lineage>
        <taxon>Eukaryota</taxon>
        <taxon>Metazoa</taxon>
        <taxon>Chordata</taxon>
        <taxon>Craniata</taxon>
        <taxon>Vertebrata</taxon>
        <taxon>Euteleostomi</taxon>
        <taxon>Amphibia</taxon>
        <taxon>Batrachia</taxon>
        <taxon>Anura</taxon>
        <taxon>Neobatrachia</taxon>
        <taxon>Hyloidea</taxon>
        <taxon>Dendrobatidae</taxon>
        <taxon>Dendrobatinae</taxon>
        <taxon>Ranitomeya</taxon>
    </lineage>
</organism>
<reference evidence="1" key="1">
    <citation type="submission" date="2023-07" db="EMBL/GenBank/DDBJ databases">
        <authorList>
            <person name="Stuckert A."/>
        </authorList>
    </citation>
    <scope>NUCLEOTIDE SEQUENCE</scope>
</reference>
<feature type="non-terminal residue" evidence="1">
    <location>
        <position position="214"/>
    </location>
</feature>
<dbReference type="Proteomes" id="UP001176940">
    <property type="component" value="Unassembled WGS sequence"/>
</dbReference>
<dbReference type="InterPro" id="IPR039586">
    <property type="entry name" value="CFAP46"/>
</dbReference>